<sequence length="1178" mass="130953">MLRWCQSTVRALDGYGITTSTGILIPAKRYEKFVLHRGQLTHRFTLNSFHTNTAGRAQIFTQARGPILPGHTQSHGCNTKKSVTQGAGARRNTSIPHSVGISPNAPTIYALPSVPDTSDAATTLIKFLSTPYKLSAHTLKSLYASTKASGHLQRLTPKHLTDLISLLGALSISPDRSPRMYASRHLSFVLADEEPLPIRKRRVYEAETRTEVHWPFVLEVVRDKEKLLGQSLNGTDRYWLMRALLVQLVSPESPKVEPGTPHPLQLTTSSLMDVRFPTDHRLLARATQQYLRIWRHTSDPDVHLPFLHALLALSEPEHFHSLVHRLCRILELHADPHPRLLDLLWGVVQLYPQDFTPELRLRVLEMISLRLGKYTSPQDATSKTTSQARLIPKRSNTDSTTGPGQTPTYPSLSVALGSTLFPSYSISHPYPAHPQILTWAAQQAHGAFDSTLLATTRWDNLVLLAVCRGPASSLTSGRVRASSVQREGHQGEELELAGEAREEEEDDVPGYGAVDWRSVLALGALEATLGVGPEPARGGAGYRVRTLMAPEAREGIQNLLRPLWQAWKGAQEGVLSTESGKGREVGAEKDTQHRLVISRLVVGSFFRVAGQVRDGPLVEGCHRFCIRHGLFECAPAEAATLGAEADAGRETIEVAQLHAAHVLAAALCQGPVAIWRDVLEASVPTTCRAEVVEVLLRYFIGAGEAIDAYTVYLYAGHHGYLLPVESVRRMSFALVSSRTWHLAVPFLYQSSSMDNRASYYREELLLAILRVFQAERREYVDPALAKTLGDTLWDLYAQHPPPDRHKYPIRFFLPIMIASGHPARVISIAEAIHHHASPTFFTTRFILRLMRTLVRFRHLHLTDRLLPLISSASAPAAADFHRKLTLSLARAGAHAAARRVHNATYPRGSPTVKFRTSREAMVRAVGFRAGRPTMPTALAVIPLLARRPTHVPTITYAVTLLVRARRSYAARKVLERSSAHLDEAARTTLGNTLLHGALTAHHVRNGRLVRHVLHTKALLERTCAFKPDRVTVNVMIKAMLRWRGVFGAEKVKVLFDHLVRCGYPAGVRPGGANGRRSECGEDLLVPFGTPMGAPAFSVPAMEEPISFERHVRPLYKMFVKAFYVRCDSRAAHVVLGILKEEEVAAMRRREDRNRAKKMGLVRKKSRELHRELEDSGGF</sequence>
<proteinExistence type="predicted"/>
<keyword evidence="3" id="KW-1185">Reference proteome</keyword>
<feature type="region of interest" description="Disordered" evidence="1">
    <location>
        <begin position="376"/>
        <end position="408"/>
    </location>
</feature>
<evidence type="ECO:0000313" key="2">
    <source>
        <dbReference type="EMBL" id="KAG5651722.1"/>
    </source>
</evidence>
<gene>
    <name evidence="2" type="ORF">H0H81_007692</name>
</gene>
<evidence type="ECO:0000256" key="1">
    <source>
        <dbReference type="SAM" id="MobiDB-lite"/>
    </source>
</evidence>
<dbReference type="AlphaFoldDB" id="A0A9P7GJD0"/>
<feature type="compositionally biased region" description="Polar residues" evidence="1">
    <location>
        <begin position="376"/>
        <end position="388"/>
    </location>
</feature>
<dbReference type="Proteomes" id="UP000717328">
    <property type="component" value="Unassembled WGS sequence"/>
</dbReference>
<name>A0A9P7GJD0_9AGAR</name>
<accession>A0A9P7GJD0</accession>
<organism evidence="2 3">
    <name type="scientific">Sphagnurus paluster</name>
    <dbReference type="NCBI Taxonomy" id="117069"/>
    <lineage>
        <taxon>Eukaryota</taxon>
        <taxon>Fungi</taxon>
        <taxon>Dikarya</taxon>
        <taxon>Basidiomycota</taxon>
        <taxon>Agaricomycotina</taxon>
        <taxon>Agaricomycetes</taxon>
        <taxon>Agaricomycetidae</taxon>
        <taxon>Agaricales</taxon>
        <taxon>Tricholomatineae</taxon>
        <taxon>Lyophyllaceae</taxon>
        <taxon>Sphagnurus</taxon>
    </lineage>
</organism>
<dbReference type="OrthoDB" id="2565179at2759"/>
<feature type="compositionally biased region" description="Acidic residues" evidence="1">
    <location>
        <begin position="493"/>
        <end position="508"/>
    </location>
</feature>
<feature type="compositionally biased region" description="Polar residues" evidence="1">
    <location>
        <begin position="397"/>
        <end position="408"/>
    </location>
</feature>
<reference evidence="2" key="2">
    <citation type="submission" date="2021-10" db="EMBL/GenBank/DDBJ databases">
        <title>Phylogenomics reveals ancestral predisposition of the termite-cultivated fungus Termitomyces towards a domesticated lifestyle.</title>
        <authorList>
            <person name="Auxier B."/>
            <person name="Grum-Grzhimaylo A."/>
            <person name="Cardenas M.E."/>
            <person name="Lodge J.D."/>
            <person name="Laessoe T."/>
            <person name="Pedersen O."/>
            <person name="Smith M.E."/>
            <person name="Kuyper T.W."/>
            <person name="Franco-Molano E.A."/>
            <person name="Baroni T.J."/>
            <person name="Aanen D.K."/>
        </authorList>
    </citation>
    <scope>NUCLEOTIDE SEQUENCE</scope>
    <source>
        <strain evidence="2">D49</strain>
    </source>
</reference>
<dbReference type="EMBL" id="JABCKI010000206">
    <property type="protein sequence ID" value="KAG5651722.1"/>
    <property type="molecule type" value="Genomic_DNA"/>
</dbReference>
<comment type="caution">
    <text evidence="2">The sequence shown here is derived from an EMBL/GenBank/DDBJ whole genome shotgun (WGS) entry which is preliminary data.</text>
</comment>
<evidence type="ECO:0000313" key="3">
    <source>
        <dbReference type="Proteomes" id="UP000717328"/>
    </source>
</evidence>
<reference evidence="2" key="1">
    <citation type="submission" date="2021-02" db="EMBL/GenBank/DDBJ databases">
        <authorList>
            <person name="Nieuwenhuis M."/>
            <person name="Van De Peppel L.J.J."/>
        </authorList>
    </citation>
    <scope>NUCLEOTIDE SEQUENCE</scope>
    <source>
        <strain evidence="2">D49</strain>
    </source>
</reference>
<feature type="region of interest" description="Disordered" evidence="1">
    <location>
        <begin position="483"/>
        <end position="508"/>
    </location>
</feature>
<protein>
    <submittedName>
        <fullName evidence="2">Uncharacterized protein</fullName>
    </submittedName>
</protein>